<dbReference type="InterPro" id="IPR036291">
    <property type="entry name" value="NAD(P)-bd_dom_sf"/>
</dbReference>
<name>A0ABV1GEH3_9FIRM</name>
<dbReference type="Pfam" id="PF22725">
    <property type="entry name" value="GFO_IDH_MocA_C3"/>
    <property type="match status" value="1"/>
</dbReference>
<dbReference type="Pfam" id="PF01408">
    <property type="entry name" value="GFO_IDH_MocA"/>
    <property type="match status" value="1"/>
</dbReference>
<dbReference type="EMBL" id="JBBMFA010000084">
    <property type="protein sequence ID" value="MEQ2520250.1"/>
    <property type="molecule type" value="Genomic_DNA"/>
</dbReference>
<proteinExistence type="predicted"/>
<organism evidence="4 5">
    <name type="scientific">Ruthenibacterium intestinale</name>
    <dbReference type="NCBI Taxonomy" id="3133163"/>
    <lineage>
        <taxon>Bacteria</taxon>
        <taxon>Bacillati</taxon>
        <taxon>Bacillota</taxon>
        <taxon>Clostridia</taxon>
        <taxon>Eubacteriales</taxon>
        <taxon>Oscillospiraceae</taxon>
        <taxon>Ruthenibacterium</taxon>
    </lineage>
</organism>
<dbReference type="RefSeq" id="WP_349215726.1">
    <property type="nucleotide sequence ID" value="NZ_JBBMFA010000084.1"/>
</dbReference>
<dbReference type="PANTHER" id="PTHR43818:SF11">
    <property type="entry name" value="BCDNA.GH03377"/>
    <property type="match status" value="1"/>
</dbReference>
<dbReference type="Gene3D" id="3.40.50.720">
    <property type="entry name" value="NAD(P)-binding Rossmann-like Domain"/>
    <property type="match status" value="1"/>
</dbReference>
<evidence type="ECO:0000313" key="4">
    <source>
        <dbReference type="EMBL" id="MEQ2520250.1"/>
    </source>
</evidence>
<comment type="caution">
    <text evidence="4">The sequence shown here is derived from an EMBL/GenBank/DDBJ whole genome shotgun (WGS) entry which is preliminary data.</text>
</comment>
<dbReference type="SUPFAM" id="SSF55347">
    <property type="entry name" value="Glyceraldehyde-3-phosphate dehydrogenase-like, C-terminal domain"/>
    <property type="match status" value="1"/>
</dbReference>
<evidence type="ECO:0000259" key="2">
    <source>
        <dbReference type="Pfam" id="PF01408"/>
    </source>
</evidence>
<dbReference type="Gene3D" id="3.30.360.10">
    <property type="entry name" value="Dihydrodipicolinate Reductase, domain 2"/>
    <property type="match status" value="1"/>
</dbReference>
<dbReference type="Proteomes" id="UP001477672">
    <property type="component" value="Unassembled WGS sequence"/>
</dbReference>
<dbReference type="InterPro" id="IPR055170">
    <property type="entry name" value="GFO_IDH_MocA-like_dom"/>
</dbReference>
<evidence type="ECO:0000256" key="1">
    <source>
        <dbReference type="ARBA" id="ARBA00023002"/>
    </source>
</evidence>
<dbReference type="SUPFAM" id="SSF51735">
    <property type="entry name" value="NAD(P)-binding Rossmann-fold domains"/>
    <property type="match status" value="1"/>
</dbReference>
<sequence>MHRYTVAVMGLGVRGKIHIHGLLENPDRFSIVGLCDIDPAVLKKVADDNGLSDVPQFTDAEEMLAKTRPEVFVFVVAPNMRLSLMELGAKYGVKGISLEKPMAESLQEAKAMVDLCKEHHIKAVVCHQQKYLSQMRSLKKRIEDGEIGEIRKIHVETQAWFSQLGTHYVDYTLWANGGHRAKWVCGHVHGPICLDDNHPAPDYLLGTMELENGVHAYIECGYLSEAHNPPEYGSSDNRLTVYGTDGYVYAETDGFWGACTKATNGRLITGKDPGWRNHQQVPIQTPYYTEYADWLDDDSKVHSCDIETAYHGYEILEGMCLSALRNVRVDLPITDLNYEPVIETMRRELPECGSRKMYIYDGKTPRKERD</sequence>
<keyword evidence="5" id="KW-1185">Reference proteome</keyword>
<evidence type="ECO:0000313" key="5">
    <source>
        <dbReference type="Proteomes" id="UP001477672"/>
    </source>
</evidence>
<dbReference type="InterPro" id="IPR050463">
    <property type="entry name" value="Gfo/Idh/MocA_oxidrdct_glycsds"/>
</dbReference>
<dbReference type="InterPro" id="IPR000683">
    <property type="entry name" value="Gfo/Idh/MocA-like_OxRdtase_N"/>
</dbReference>
<keyword evidence="1" id="KW-0560">Oxidoreductase</keyword>
<dbReference type="PANTHER" id="PTHR43818">
    <property type="entry name" value="BCDNA.GH03377"/>
    <property type="match status" value="1"/>
</dbReference>
<reference evidence="4 5" key="1">
    <citation type="submission" date="2024-03" db="EMBL/GenBank/DDBJ databases">
        <title>Human intestinal bacterial collection.</title>
        <authorList>
            <person name="Pauvert C."/>
            <person name="Hitch T.C.A."/>
            <person name="Clavel T."/>
        </authorList>
    </citation>
    <scope>NUCLEOTIDE SEQUENCE [LARGE SCALE GENOMIC DNA]</scope>
    <source>
        <strain evidence="4 5">CLA-JM-H11</strain>
    </source>
</reference>
<gene>
    <name evidence="4" type="ORF">WMO24_07390</name>
</gene>
<accession>A0ABV1GEH3</accession>
<protein>
    <submittedName>
        <fullName evidence="4">Gfo/Idh/MocA family oxidoreductase</fullName>
    </submittedName>
</protein>
<evidence type="ECO:0000259" key="3">
    <source>
        <dbReference type="Pfam" id="PF22725"/>
    </source>
</evidence>
<feature type="domain" description="GFO/IDH/MocA-like oxidoreductase" evidence="3">
    <location>
        <begin position="136"/>
        <end position="248"/>
    </location>
</feature>
<feature type="domain" description="Gfo/Idh/MocA-like oxidoreductase N-terminal" evidence="2">
    <location>
        <begin position="5"/>
        <end position="125"/>
    </location>
</feature>